<dbReference type="InterPro" id="IPR027482">
    <property type="entry name" value="Sec1-like_dom2"/>
</dbReference>
<evidence type="ECO:0000313" key="3">
    <source>
        <dbReference type="Proteomes" id="UP001470230"/>
    </source>
</evidence>
<sequence length="577" mass="66684">MDSTKKDTGLSFSLFRKQVNNDFFDLIRPFPSENKFVTAPTYLLNYVRRMISFSQNQWLKMITMDAIERTNDSAELIVISPAERTNIDNILNTFKLIPNYKKCLLIIPRITAVVQQSFFIHEFKQVQYVPKNPAKEIYTKEFHYDFFPVDEDYFLLPCYHSFYQINVENDYNDIYASARALTKIQTVFGEIPYIVTIGQNAINTKTLMEGLLKKSGSLSTQYPLIDSIFLFDRSCDMVTPLTSQMTFEGILDEYIGVNFGICETEADECKMFIFSEKTNIVSEVRGHLLNEVIQPLTDLNKEIKKVKDPDNLKQIRSLQREEFKKYCFHLKELSGVEPILCQLLYLANTYLGQKMQAPLSRSLLNYEYVLLSEGQSITQVAESFIQLFNDWKTALRLIILQLIVNHKEVNTQVFNQSLIDEFGDKARKLISTFENLDLLKADQKPNQQWKTFRDLLCLTTPKDKNDNDELLNMCDKLIPLMVRILQFITSNDQQILSKLHDSGLPITITGQLPPPVPEKPRKILIFFIGGVTISEVNFIRKLGKKISNGKFQFVVGSTDQINMNNFMDQLCPGMFSH</sequence>
<dbReference type="InterPro" id="IPR001619">
    <property type="entry name" value="Sec1-like"/>
</dbReference>
<evidence type="ECO:0000256" key="1">
    <source>
        <dbReference type="ARBA" id="ARBA00009884"/>
    </source>
</evidence>
<evidence type="ECO:0000313" key="2">
    <source>
        <dbReference type="EMBL" id="KAK8885334.1"/>
    </source>
</evidence>
<protein>
    <submittedName>
        <fullName evidence="2">Vacuolar protein-sorting-associated protein 33</fullName>
    </submittedName>
</protein>
<dbReference type="Gene3D" id="3.40.50.1910">
    <property type="match status" value="2"/>
</dbReference>
<name>A0ABR2K2N0_9EUKA</name>
<dbReference type="InterPro" id="IPR036045">
    <property type="entry name" value="Sec1-like_sf"/>
</dbReference>
<dbReference type="Pfam" id="PF00995">
    <property type="entry name" value="Sec1"/>
    <property type="match status" value="1"/>
</dbReference>
<dbReference type="EMBL" id="JAPFFF010000007">
    <property type="protein sequence ID" value="KAK8885334.1"/>
    <property type="molecule type" value="Genomic_DNA"/>
</dbReference>
<dbReference type="PANTHER" id="PTHR11679">
    <property type="entry name" value="VESICLE PROTEIN SORTING-ASSOCIATED"/>
    <property type="match status" value="1"/>
</dbReference>
<proteinExistence type="inferred from homology"/>
<dbReference type="Proteomes" id="UP001470230">
    <property type="component" value="Unassembled WGS sequence"/>
</dbReference>
<organism evidence="2 3">
    <name type="scientific">Tritrichomonas musculus</name>
    <dbReference type="NCBI Taxonomy" id="1915356"/>
    <lineage>
        <taxon>Eukaryota</taxon>
        <taxon>Metamonada</taxon>
        <taxon>Parabasalia</taxon>
        <taxon>Tritrichomonadida</taxon>
        <taxon>Tritrichomonadidae</taxon>
        <taxon>Tritrichomonas</taxon>
    </lineage>
</organism>
<keyword evidence="3" id="KW-1185">Reference proteome</keyword>
<accession>A0ABR2K2N0</accession>
<dbReference type="SUPFAM" id="SSF56815">
    <property type="entry name" value="Sec1/munc18-like (SM) proteins"/>
    <property type="match status" value="1"/>
</dbReference>
<gene>
    <name evidence="2" type="ORF">M9Y10_040780</name>
</gene>
<reference evidence="2 3" key="1">
    <citation type="submission" date="2024-04" db="EMBL/GenBank/DDBJ databases">
        <title>Tritrichomonas musculus Genome.</title>
        <authorList>
            <person name="Alves-Ferreira E."/>
            <person name="Grigg M."/>
            <person name="Lorenzi H."/>
            <person name="Galac M."/>
        </authorList>
    </citation>
    <scope>NUCLEOTIDE SEQUENCE [LARGE SCALE GENOMIC DNA]</scope>
    <source>
        <strain evidence="2 3">EAF2021</strain>
    </source>
</reference>
<comment type="similarity">
    <text evidence="1">Belongs to the STXBP/unc-18/SEC1 family.</text>
</comment>
<comment type="caution">
    <text evidence="2">The sequence shown here is derived from an EMBL/GenBank/DDBJ whole genome shotgun (WGS) entry which is preliminary data.</text>
</comment>